<dbReference type="InterPro" id="IPR049874">
    <property type="entry name" value="ROK_cs"/>
</dbReference>
<evidence type="ECO:0000313" key="1">
    <source>
        <dbReference type="EMBL" id="CEO99955.1"/>
    </source>
</evidence>
<dbReference type="Gene3D" id="3.30.420.40">
    <property type="match status" value="2"/>
</dbReference>
<proteinExistence type="predicted"/>
<sequence length="305" mass="31940">MVAAPYRIGVDLGGTKTEVVVVDGAGVEHVRRRVRSARDAYDGTLSVIRDLVADAERDCRAATGAPIGVGIPGSISKRTGRVKNANSTWLNRRPLAADLKALFPGRDVVVANDANCLALSEATDGAGAGYDLVFAAILGTGCGAGLAYRRQVLPGANGVAGEWGHNPLPWDDDAVPRQCYCGRTNCIEMFLSGPALTETYATMTAGARLSAKDIVQLADDRPDCDAGRALDAYLDALTKSLASVINVVDPDAIVLGGGMSNCRAIYDRVPASLERFVFGGECETPVRPARHGDSSGVRGAAWLNP</sequence>
<dbReference type="PANTHER" id="PTHR18964">
    <property type="entry name" value="ROK (REPRESSOR, ORF, KINASE) FAMILY"/>
    <property type="match status" value="1"/>
</dbReference>
<accession>A0A0G4IX97</accession>
<dbReference type="Proteomes" id="UP000290189">
    <property type="component" value="Unassembled WGS sequence"/>
</dbReference>
<evidence type="ECO:0008006" key="5">
    <source>
        <dbReference type="Google" id="ProtNLM"/>
    </source>
</evidence>
<dbReference type="AlphaFoldDB" id="A0A0G4IX97"/>
<dbReference type="STRING" id="37360.A0A0G4IX97"/>
<organism evidence="1 3">
    <name type="scientific">Plasmodiophora brassicae</name>
    <name type="common">Clubroot disease agent</name>
    <dbReference type="NCBI Taxonomy" id="37360"/>
    <lineage>
        <taxon>Eukaryota</taxon>
        <taxon>Sar</taxon>
        <taxon>Rhizaria</taxon>
        <taxon>Endomyxa</taxon>
        <taxon>Phytomyxea</taxon>
        <taxon>Plasmodiophorida</taxon>
        <taxon>Plasmodiophoridae</taxon>
        <taxon>Plasmodiophora</taxon>
    </lineage>
</organism>
<dbReference type="Pfam" id="PF00480">
    <property type="entry name" value="ROK"/>
    <property type="match status" value="1"/>
</dbReference>
<dbReference type="EMBL" id="CDSF01000095">
    <property type="protein sequence ID" value="CEO99955.1"/>
    <property type="molecule type" value="Genomic_DNA"/>
</dbReference>
<dbReference type="SUPFAM" id="SSF53067">
    <property type="entry name" value="Actin-like ATPase domain"/>
    <property type="match status" value="1"/>
</dbReference>
<dbReference type="InterPro" id="IPR043129">
    <property type="entry name" value="ATPase_NBD"/>
</dbReference>
<reference evidence="1 3" key="1">
    <citation type="submission" date="2015-02" db="EMBL/GenBank/DDBJ databases">
        <authorList>
            <person name="Chooi Y.-H."/>
        </authorList>
    </citation>
    <scope>NUCLEOTIDE SEQUENCE [LARGE SCALE GENOMIC DNA]</scope>
    <source>
        <strain evidence="1">E3</strain>
    </source>
</reference>
<dbReference type="InterPro" id="IPR000600">
    <property type="entry name" value="ROK"/>
</dbReference>
<keyword evidence="3" id="KW-1185">Reference proteome</keyword>
<geneLocation type="mitochondrion" evidence="2"/>
<keyword evidence="2" id="KW-0496">Mitochondrion</keyword>
<dbReference type="PANTHER" id="PTHR18964:SF174">
    <property type="entry name" value="D-ALLOSE KINASE-RELATED"/>
    <property type="match status" value="1"/>
</dbReference>
<dbReference type="EMBL" id="OVEO01000012">
    <property type="protein sequence ID" value="SPQ99585.1"/>
    <property type="molecule type" value="Genomic_DNA"/>
</dbReference>
<protein>
    <recommendedName>
        <fullName evidence="5">Fructokinase</fullName>
    </recommendedName>
</protein>
<dbReference type="OrthoDB" id="10249155at2759"/>
<reference evidence="2 4" key="2">
    <citation type="submission" date="2018-03" db="EMBL/GenBank/DDBJ databases">
        <authorList>
            <person name="Fogelqvist J."/>
        </authorList>
    </citation>
    <scope>NUCLEOTIDE SEQUENCE [LARGE SCALE GENOMIC DNA]</scope>
</reference>
<dbReference type="PROSITE" id="PS01125">
    <property type="entry name" value="ROK"/>
    <property type="match status" value="1"/>
</dbReference>
<dbReference type="Proteomes" id="UP000039324">
    <property type="component" value="Unassembled WGS sequence"/>
</dbReference>
<dbReference type="CDD" id="cd24066">
    <property type="entry name" value="ASKHA_NBD_ROK_EcFRK-like"/>
    <property type="match status" value="1"/>
</dbReference>
<evidence type="ECO:0000313" key="4">
    <source>
        <dbReference type="Proteomes" id="UP000290189"/>
    </source>
</evidence>
<evidence type="ECO:0000313" key="2">
    <source>
        <dbReference type="EMBL" id="SPQ99585.1"/>
    </source>
</evidence>
<name>A0A0G4IX97_PLABS</name>
<dbReference type="GO" id="GO:0004396">
    <property type="term" value="F:hexokinase activity"/>
    <property type="evidence" value="ECO:0007669"/>
    <property type="project" value="TreeGrafter"/>
</dbReference>
<evidence type="ECO:0000313" key="3">
    <source>
        <dbReference type="Proteomes" id="UP000039324"/>
    </source>
</evidence>
<gene>
    <name evidence="1" type="ORF">PBRA_007689</name>
    <name evidence="2" type="ORF">PLBR_LOCUS6800</name>
</gene>